<dbReference type="InterPro" id="IPR038765">
    <property type="entry name" value="Papain-like_cys_pep_sf"/>
</dbReference>
<comment type="caution">
    <text evidence="6">The sequence shown here is derived from an EMBL/GenBank/DDBJ whole genome shotgun (WGS) entry which is preliminary data.</text>
</comment>
<keyword evidence="2" id="KW-0645">Protease</keyword>
<dbReference type="EMBL" id="CAMAPE010000010">
    <property type="protein sequence ID" value="CAH9078557.1"/>
    <property type="molecule type" value="Genomic_DNA"/>
</dbReference>
<dbReference type="PANTHER" id="PTHR33018:SF31">
    <property type="entry name" value="TRANSPOSASE, PTTA_EN_SPM, PLANT"/>
    <property type="match status" value="1"/>
</dbReference>
<feature type="compositionally biased region" description="Basic residues" evidence="4">
    <location>
        <begin position="20"/>
        <end position="32"/>
    </location>
</feature>
<proteinExistence type="inferred from homology"/>
<dbReference type="GO" id="GO:0006508">
    <property type="term" value="P:proteolysis"/>
    <property type="evidence" value="ECO:0007669"/>
    <property type="project" value="UniProtKB-KW"/>
</dbReference>
<evidence type="ECO:0000256" key="4">
    <source>
        <dbReference type="SAM" id="MobiDB-lite"/>
    </source>
</evidence>
<dbReference type="PROSITE" id="PS50600">
    <property type="entry name" value="ULP_PROTEASE"/>
    <property type="match status" value="1"/>
</dbReference>
<sequence>MKNQNEDMDNVDMDELDGRPRRREKTKKKMMLKKSGDHKVIVEVNELDVLAGKGWTELSNYLRVIVRDHVPIVYHDCRRVPLKLKNDMLTHIQDLFVLPTNSEKHILQTMGAAHKNFRCTLYTEFIAQHMDEPEKLSLPPKEYKHIGTDEWRIFVKRCFTVEFQEKSKKACENRKKNIYNHRLGSTGYGGLLLKKKEQLGSNVNDIDRADTWLLGRERKDGGYDPEVLEVAEEIKELKNKVKEGSFVPRGDDDVLSVALQKKPNGSRVQGLGHFITPTRYFYMPKATKTEKDKVQDVCDRRYEMMLQKFSEMKDHVSNAFSEIGSCSNANKSQKRKVGDDVEQSILSPLKERCSAPRKSPRLKLKHAEMEGNNEQPKGESHGMQKTVGEVEKPVFTHRKKLFGSVPRNSPQHINTDTLGQANAHSHDMDMNEEEYQSIANMENDRVEGKQKQGCEVVFVKEIRTGMKAKSQLNVQRMTRSVAENRKEQSANMMMFCILVENCLGEMNSIKQDAENFGFQTKTMFNKEVCRSVINFQQVSNSVVEIWARYLHEKMEADGGDMPVQFGTPAAIAIPKRASHQAVTRRSQYIADLLDISLLGQMTLIPYNTGNHWVLVAIDMAAETIYYLDSLGGIPSKDLEEIMNQGVMINHAQKSKKRLNLKWVRVMCPKQTGGVECGYFVMKYMKDIVSDVNRLKQNFSTVKEYTEDDILQVREEWALYAATLIKNVQADPTKA</sequence>
<dbReference type="GO" id="GO:0008234">
    <property type="term" value="F:cysteine-type peptidase activity"/>
    <property type="evidence" value="ECO:0007669"/>
    <property type="project" value="InterPro"/>
</dbReference>
<dbReference type="AlphaFoldDB" id="A0A9P1E4V8"/>
<evidence type="ECO:0000256" key="2">
    <source>
        <dbReference type="ARBA" id="ARBA00022670"/>
    </source>
</evidence>
<protein>
    <recommendedName>
        <fullName evidence="5">Ubiquitin-like protease family profile domain-containing protein</fullName>
    </recommendedName>
</protein>
<dbReference type="OrthoDB" id="1869436at2759"/>
<evidence type="ECO:0000256" key="3">
    <source>
        <dbReference type="ARBA" id="ARBA00022801"/>
    </source>
</evidence>
<feature type="region of interest" description="Disordered" evidence="4">
    <location>
        <begin position="1"/>
        <end position="32"/>
    </location>
</feature>
<gene>
    <name evidence="6" type="ORF">CEURO_LOCUS6806</name>
</gene>
<feature type="compositionally biased region" description="Acidic residues" evidence="4">
    <location>
        <begin position="1"/>
        <end position="15"/>
    </location>
</feature>
<dbReference type="PANTHER" id="PTHR33018">
    <property type="entry name" value="OS10G0338966 PROTEIN-RELATED"/>
    <property type="match status" value="1"/>
</dbReference>
<dbReference type="Proteomes" id="UP001152484">
    <property type="component" value="Unassembled WGS sequence"/>
</dbReference>
<evidence type="ECO:0000313" key="6">
    <source>
        <dbReference type="EMBL" id="CAH9078557.1"/>
    </source>
</evidence>
<dbReference type="InterPro" id="IPR003653">
    <property type="entry name" value="Peptidase_C48_C"/>
</dbReference>
<feature type="region of interest" description="Disordered" evidence="4">
    <location>
        <begin position="352"/>
        <end position="384"/>
    </location>
</feature>
<accession>A0A9P1E4V8</accession>
<dbReference type="Pfam" id="PF02902">
    <property type="entry name" value="Peptidase_C48"/>
    <property type="match status" value="1"/>
</dbReference>
<evidence type="ECO:0000259" key="5">
    <source>
        <dbReference type="PROSITE" id="PS50600"/>
    </source>
</evidence>
<keyword evidence="7" id="KW-1185">Reference proteome</keyword>
<reference evidence="6" key="1">
    <citation type="submission" date="2022-07" db="EMBL/GenBank/DDBJ databases">
        <authorList>
            <person name="Macas J."/>
            <person name="Novak P."/>
            <person name="Neumann P."/>
        </authorList>
    </citation>
    <scope>NUCLEOTIDE SEQUENCE</scope>
</reference>
<comment type="similarity">
    <text evidence="1">Belongs to the peptidase C48 family.</text>
</comment>
<organism evidence="6 7">
    <name type="scientific">Cuscuta europaea</name>
    <name type="common">European dodder</name>
    <dbReference type="NCBI Taxonomy" id="41803"/>
    <lineage>
        <taxon>Eukaryota</taxon>
        <taxon>Viridiplantae</taxon>
        <taxon>Streptophyta</taxon>
        <taxon>Embryophyta</taxon>
        <taxon>Tracheophyta</taxon>
        <taxon>Spermatophyta</taxon>
        <taxon>Magnoliopsida</taxon>
        <taxon>eudicotyledons</taxon>
        <taxon>Gunneridae</taxon>
        <taxon>Pentapetalae</taxon>
        <taxon>asterids</taxon>
        <taxon>lamiids</taxon>
        <taxon>Solanales</taxon>
        <taxon>Convolvulaceae</taxon>
        <taxon>Cuscuteae</taxon>
        <taxon>Cuscuta</taxon>
        <taxon>Cuscuta subgen. Cuscuta</taxon>
    </lineage>
</organism>
<keyword evidence="3" id="KW-0378">Hydrolase</keyword>
<dbReference type="SUPFAM" id="SSF54001">
    <property type="entry name" value="Cysteine proteinases"/>
    <property type="match status" value="1"/>
</dbReference>
<dbReference type="Gene3D" id="3.40.395.10">
    <property type="entry name" value="Adenoviral Proteinase, Chain A"/>
    <property type="match status" value="1"/>
</dbReference>
<feature type="domain" description="Ubiquitin-like protease family profile" evidence="5">
    <location>
        <begin position="522"/>
        <end position="687"/>
    </location>
</feature>
<evidence type="ECO:0000256" key="1">
    <source>
        <dbReference type="ARBA" id="ARBA00005234"/>
    </source>
</evidence>
<name>A0A9P1E4V8_CUSEU</name>
<evidence type="ECO:0000313" key="7">
    <source>
        <dbReference type="Proteomes" id="UP001152484"/>
    </source>
</evidence>